<evidence type="ECO:0000256" key="4">
    <source>
        <dbReference type="ARBA" id="ARBA00022608"/>
    </source>
</evidence>
<evidence type="ECO:0000256" key="2">
    <source>
        <dbReference type="ARBA" id="ARBA00011027"/>
    </source>
</evidence>
<evidence type="ECO:0000313" key="12">
    <source>
        <dbReference type="EMBL" id="JAB58142.1"/>
    </source>
</evidence>
<feature type="binding site" evidence="8">
    <location>
        <position position="30"/>
    </location>
    <ligand>
        <name>Zn(2+)</name>
        <dbReference type="ChEBI" id="CHEBI:29105"/>
        <note>ligand shared with metalloproteinase partner</note>
    </ligand>
</feature>
<keyword evidence="8" id="KW-0479">Metal-binding</keyword>
<evidence type="ECO:0000256" key="9">
    <source>
        <dbReference type="PIRSR" id="PIRSR601820-3"/>
    </source>
</evidence>
<dbReference type="MEROPS" id="I35.005"/>
<dbReference type="AlphaFoldDB" id="U5EKP2"/>
<dbReference type="CDD" id="cd03577">
    <property type="entry name" value="NTR_TIMP_like"/>
    <property type="match status" value="1"/>
</dbReference>
<keyword evidence="6 9" id="KW-1015">Disulfide bond</keyword>
<dbReference type="Gene3D" id="3.90.370.10">
    <property type="entry name" value="Tissue inhibitor of metalloproteinase-1. Chain B, domain 1"/>
    <property type="match status" value="1"/>
</dbReference>
<feature type="disulfide bond" evidence="9">
    <location>
        <begin position="152"/>
        <end position="157"/>
    </location>
</feature>
<feature type="disulfide bond" evidence="9">
    <location>
        <begin position="42"/>
        <end position="145"/>
    </location>
</feature>
<dbReference type="Gene3D" id="2.40.50.120">
    <property type="match status" value="1"/>
</dbReference>
<evidence type="ECO:0000256" key="8">
    <source>
        <dbReference type="PIRSR" id="PIRSR601820-1"/>
    </source>
</evidence>
<dbReference type="GO" id="GO:0046872">
    <property type="term" value="F:metal ion binding"/>
    <property type="evidence" value="ECO:0007669"/>
    <property type="project" value="UniProtKB-KW"/>
</dbReference>
<reference evidence="12" key="1">
    <citation type="journal article" date="2014" name="Insect Biochem. Mol. Biol.">
        <title>An insight into the sialome of the frog biting fly, Corethrella appendiculata.</title>
        <authorList>
            <person name="Ribeiro J.M.C."/>
            <person name="Chagas A.C."/>
            <person name="Pham V.M."/>
            <person name="Lounibos L.P."/>
            <person name="Calvo E."/>
        </authorList>
    </citation>
    <scope>NUCLEOTIDE SEQUENCE</scope>
    <source>
        <tissue evidence="12">Salivary glands</tissue>
    </source>
</reference>
<dbReference type="PANTHER" id="PTHR11844:SF33">
    <property type="entry name" value="TISSUE INHIBITOR OF METALLOPROTEINASE"/>
    <property type="match status" value="1"/>
</dbReference>
<evidence type="ECO:0000256" key="1">
    <source>
        <dbReference type="ARBA" id="ARBA00004613"/>
    </source>
</evidence>
<feature type="disulfide bond" evidence="9">
    <location>
        <begin position="147"/>
        <end position="195"/>
    </location>
</feature>
<feature type="domain" description="NTR" evidence="11">
    <location>
        <begin position="30"/>
        <end position="145"/>
    </location>
</feature>
<evidence type="ECO:0000256" key="7">
    <source>
        <dbReference type="ARBA" id="ARBA00023215"/>
    </source>
</evidence>
<feature type="chain" id="PRO_5004659542" evidence="10">
    <location>
        <begin position="30"/>
        <end position="210"/>
    </location>
</feature>
<feature type="signal peptide" evidence="10">
    <location>
        <begin position="1"/>
        <end position="29"/>
    </location>
</feature>
<dbReference type="InterPro" id="IPR027465">
    <property type="entry name" value="TIMP_C"/>
</dbReference>
<feature type="disulfide bond" evidence="9">
    <location>
        <begin position="32"/>
        <end position="120"/>
    </location>
</feature>
<accession>U5EKP2</accession>
<dbReference type="SUPFAM" id="SSF50242">
    <property type="entry name" value="TIMP-like"/>
    <property type="match status" value="1"/>
</dbReference>
<dbReference type="InterPro" id="IPR001820">
    <property type="entry name" value="TIMP"/>
</dbReference>
<protein>
    <submittedName>
        <fullName evidence="12">Putative metalloproteinase inhibitor 3</fullName>
    </submittedName>
</protein>
<keyword evidence="3" id="KW-0964">Secreted</keyword>
<dbReference type="GO" id="GO:0005615">
    <property type="term" value="C:extracellular space"/>
    <property type="evidence" value="ECO:0007669"/>
    <property type="project" value="TreeGrafter"/>
</dbReference>
<keyword evidence="10" id="KW-0732">Signal</keyword>
<evidence type="ECO:0000259" key="11">
    <source>
        <dbReference type="PROSITE" id="PS50189"/>
    </source>
</evidence>
<dbReference type="GO" id="GO:0002020">
    <property type="term" value="F:protease binding"/>
    <property type="evidence" value="ECO:0007669"/>
    <property type="project" value="TreeGrafter"/>
</dbReference>
<keyword evidence="7" id="KW-0481">Metalloenzyme inhibitor</keyword>
<dbReference type="SMART" id="SM00206">
    <property type="entry name" value="NTR"/>
    <property type="match status" value="1"/>
</dbReference>
<evidence type="ECO:0000256" key="10">
    <source>
        <dbReference type="SAM" id="SignalP"/>
    </source>
</evidence>
<sequence length="210" mass="24142">MKTIHIYKLLTVVLIFGLDLLSQFKSTEACSCMPEHSQAAYCKSDYVIVARVLRRSNRKHQNNYVYKIDIRKAYKMNPAAERYLKQGRIMTPIDDSACGIKLEIGQLYVFAGSDYHVNLCSFVRKYADLTIVEKRGIAGSYRKGCTCKIKPCFSTICHQSIGTCNWTPWRKCESDYGACIPSRGYYTPEGTPYKCHWRRSPPYNECLENP</sequence>
<keyword evidence="5" id="KW-0646">Protease inhibitor</keyword>
<keyword evidence="8" id="KW-0862">Zinc</keyword>
<dbReference type="InterPro" id="IPR008993">
    <property type="entry name" value="TIMP-like_OB-fold"/>
</dbReference>
<dbReference type="Pfam" id="PF00965">
    <property type="entry name" value="TIMP"/>
    <property type="match status" value="1"/>
</dbReference>
<dbReference type="GO" id="GO:0008191">
    <property type="term" value="F:metalloendopeptidase inhibitor activity"/>
    <property type="evidence" value="ECO:0007669"/>
    <property type="project" value="InterPro"/>
</dbReference>
<feature type="disulfide bond" evidence="9">
    <location>
        <begin position="30"/>
        <end position="98"/>
    </location>
</feature>
<dbReference type="EMBL" id="GANO01001729">
    <property type="protein sequence ID" value="JAB58142.1"/>
    <property type="molecule type" value="mRNA"/>
</dbReference>
<keyword evidence="4" id="KW-0483">Metalloprotease inhibitor</keyword>
<comment type="similarity">
    <text evidence="2">Belongs to the protease inhibitor I35 (TIMP) family.</text>
</comment>
<dbReference type="GO" id="GO:0051045">
    <property type="term" value="P:negative regulation of membrane protein ectodomain proteolysis"/>
    <property type="evidence" value="ECO:0007669"/>
    <property type="project" value="TreeGrafter"/>
</dbReference>
<evidence type="ECO:0000256" key="3">
    <source>
        <dbReference type="ARBA" id="ARBA00022525"/>
    </source>
</evidence>
<evidence type="ECO:0000256" key="5">
    <source>
        <dbReference type="ARBA" id="ARBA00022690"/>
    </source>
</evidence>
<dbReference type="GO" id="GO:0031012">
    <property type="term" value="C:extracellular matrix"/>
    <property type="evidence" value="ECO:0007669"/>
    <property type="project" value="TreeGrafter"/>
</dbReference>
<dbReference type="InterPro" id="IPR001134">
    <property type="entry name" value="Netrin_domain"/>
</dbReference>
<organism evidence="12">
    <name type="scientific">Corethrella appendiculata</name>
    <dbReference type="NCBI Taxonomy" id="1370023"/>
    <lineage>
        <taxon>Eukaryota</taxon>
        <taxon>Metazoa</taxon>
        <taxon>Ecdysozoa</taxon>
        <taxon>Arthropoda</taxon>
        <taxon>Hexapoda</taxon>
        <taxon>Insecta</taxon>
        <taxon>Pterygota</taxon>
        <taxon>Neoptera</taxon>
        <taxon>Endopterygota</taxon>
        <taxon>Diptera</taxon>
        <taxon>Nematocera</taxon>
        <taxon>Culicoidea</taxon>
        <taxon>Chaoboridae</taxon>
        <taxon>Corethrella</taxon>
    </lineage>
</organism>
<proteinExistence type="evidence at transcript level"/>
<dbReference type="PROSITE" id="PS50189">
    <property type="entry name" value="NTR"/>
    <property type="match status" value="1"/>
</dbReference>
<dbReference type="PANTHER" id="PTHR11844">
    <property type="entry name" value="METALLOPROTEASE INHIBITOR"/>
    <property type="match status" value="1"/>
</dbReference>
<comment type="subcellular location">
    <subcellularLocation>
        <location evidence="1">Secreted</location>
    </subcellularLocation>
</comment>
<evidence type="ECO:0000256" key="6">
    <source>
        <dbReference type="ARBA" id="ARBA00023157"/>
    </source>
</evidence>
<name>U5EKP2_9DIPT</name>